<dbReference type="Proteomes" id="UP000499080">
    <property type="component" value="Unassembled WGS sequence"/>
</dbReference>
<evidence type="ECO:0000313" key="1">
    <source>
        <dbReference type="EMBL" id="GBO04019.1"/>
    </source>
</evidence>
<dbReference type="AlphaFoldDB" id="A0A4Y2TTR8"/>
<evidence type="ECO:0000313" key="2">
    <source>
        <dbReference type="Proteomes" id="UP000499080"/>
    </source>
</evidence>
<dbReference type="SUPFAM" id="SSF51735">
    <property type="entry name" value="NAD(P)-binding Rossmann-fold domains"/>
    <property type="match status" value="1"/>
</dbReference>
<dbReference type="OrthoDB" id="9982184at2759"/>
<dbReference type="EMBL" id="BGPR01031138">
    <property type="protein sequence ID" value="GBO04019.1"/>
    <property type="molecule type" value="Genomic_DNA"/>
</dbReference>
<name>A0A4Y2TTR8_ARAVE</name>
<reference evidence="1 2" key="1">
    <citation type="journal article" date="2019" name="Sci. Rep.">
        <title>Orb-weaving spider Araneus ventricosus genome elucidates the spidroin gene catalogue.</title>
        <authorList>
            <person name="Kono N."/>
            <person name="Nakamura H."/>
            <person name="Ohtoshi R."/>
            <person name="Moran D.A.P."/>
            <person name="Shinohara A."/>
            <person name="Yoshida Y."/>
            <person name="Fujiwara M."/>
            <person name="Mori M."/>
            <person name="Tomita M."/>
            <person name="Arakawa K."/>
        </authorList>
    </citation>
    <scope>NUCLEOTIDE SEQUENCE [LARGE SCALE GENOMIC DNA]</scope>
</reference>
<dbReference type="Gene3D" id="3.40.50.720">
    <property type="entry name" value="NAD(P)-binding Rossmann-like Domain"/>
    <property type="match status" value="1"/>
</dbReference>
<organism evidence="1 2">
    <name type="scientific">Araneus ventricosus</name>
    <name type="common">Orbweaver spider</name>
    <name type="synonym">Epeira ventricosa</name>
    <dbReference type="NCBI Taxonomy" id="182803"/>
    <lineage>
        <taxon>Eukaryota</taxon>
        <taxon>Metazoa</taxon>
        <taxon>Ecdysozoa</taxon>
        <taxon>Arthropoda</taxon>
        <taxon>Chelicerata</taxon>
        <taxon>Arachnida</taxon>
        <taxon>Araneae</taxon>
        <taxon>Araneomorphae</taxon>
        <taxon>Entelegynae</taxon>
        <taxon>Araneoidea</taxon>
        <taxon>Araneidae</taxon>
        <taxon>Araneus</taxon>
    </lineage>
</organism>
<sequence length="96" mass="11212">MNLGSAMVTGANRGIGLELVRQLSRLNEPPKQIFATYRNPNSLKESLVIKFYFFVKFWTGENGIRFETQQFLHNWHGQPPSRLSRWTHQRKDSFSA</sequence>
<comment type="caution">
    <text evidence="1">The sequence shown here is derived from an EMBL/GenBank/DDBJ whole genome shotgun (WGS) entry which is preliminary data.</text>
</comment>
<keyword evidence="2" id="KW-1185">Reference proteome</keyword>
<gene>
    <name evidence="1" type="ORF">AVEN_62229_1</name>
</gene>
<protein>
    <submittedName>
        <fullName evidence="1">Uncharacterized protein</fullName>
    </submittedName>
</protein>
<dbReference type="InterPro" id="IPR036291">
    <property type="entry name" value="NAD(P)-bd_dom_sf"/>
</dbReference>
<accession>A0A4Y2TTR8</accession>
<proteinExistence type="predicted"/>